<keyword evidence="1" id="KW-0812">Transmembrane</keyword>
<keyword evidence="1" id="KW-0472">Membrane</keyword>
<gene>
    <name evidence="2" type="ORF">BJP36_37890</name>
</gene>
<dbReference type="EMBL" id="CP017708">
    <property type="protein sequence ID" value="WAN69867.1"/>
    <property type="molecule type" value="Genomic_DNA"/>
</dbReference>
<protein>
    <submittedName>
        <fullName evidence="2">Uncharacterized protein</fullName>
    </submittedName>
</protein>
<evidence type="ECO:0000256" key="1">
    <source>
        <dbReference type="SAM" id="Phobius"/>
    </source>
</evidence>
<accession>A0A9Q9SUH3</accession>
<dbReference type="Proteomes" id="UP000176944">
    <property type="component" value="Chromosome"/>
</dbReference>
<name>A0A9Q9SUH3_MOOP1</name>
<organism evidence="2">
    <name type="scientific">Moorena producens (strain JHB)</name>
    <dbReference type="NCBI Taxonomy" id="1454205"/>
    <lineage>
        <taxon>Bacteria</taxon>
        <taxon>Bacillati</taxon>
        <taxon>Cyanobacteriota</taxon>
        <taxon>Cyanophyceae</taxon>
        <taxon>Coleofasciculales</taxon>
        <taxon>Coleofasciculaceae</taxon>
        <taxon>Moorena</taxon>
    </lineage>
</organism>
<reference evidence="2" key="2">
    <citation type="submission" date="2022-10" db="EMBL/GenBank/DDBJ databases">
        <authorList>
            <person name="Ngo T.-E."/>
        </authorList>
    </citation>
    <scope>NUCLEOTIDE SEQUENCE</scope>
    <source>
        <strain evidence="2">JHB</strain>
    </source>
</reference>
<reference evidence="2" key="1">
    <citation type="journal article" date="2017" name="Proc. Natl. Acad. Sci. U.S.A.">
        <title>Comparative genomics uncovers the prolific and distinctive metabolic potential of the cyanobacterial genus Moorea.</title>
        <authorList>
            <person name="Leao T."/>
            <person name="Castelao G."/>
            <person name="Korobeynikov A."/>
            <person name="Monroe E.A."/>
            <person name="Podell S."/>
            <person name="Glukhov E."/>
            <person name="Allen E.E."/>
            <person name="Gerwick W.H."/>
            <person name="Gerwick L."/>
        </authorList>
    </citation>
    <scope>NUCLEOTIDE SEQUENCE</scope>
    <source>
        <strain evidence="2">JHB</strain>
    </source>
</reference>
<evidence type="ECO:0000313" key="2">
    <source>
        <dbReference type="EMBL" id="WAN69867.1"/>
    </source>
</evidence>
<dbReference type="AlphaFoldDB" id="A0A9Q9SUH3"/>
<keyword evidence="1" id="KW-1133">Transmembrane helix</keyword>
<feature type="transmembrane region" description="Helical" evidence="1">
    <location>
        <begin position="6"/>
        <end position="29"/>
    </location>
</feature>
<sequence>MTNSLIYVFIAVLRIIRYTGFFTTPYSLLPTPYSLLPTPYSRATPRA</sequence>
<proteinExistence type="predicted"/>